<dbReference type="OMA" id="DNALAWM"/>
<dbReference type="GeneID" id="19950126"/>
<dbReference type="InParanoid" id="T0RRU0"/>
<proteinExistence type="predicted"/>
<evidence type="ECO:0000259" key="1">
    <source>
        <dbReference type="Pfam" id="PF09994"/>
    </source>
</evidence>
<dbReference type="Pfam" id="PF09994">
    <property type="entry name" value="T6SS_Tle1-like_cat"/>
    <property type="match status" value="1"/>
</dbReference>
<evidence type="ECO:0000313" key="2">
    <source>
        <dbReference type="EMBL" id="EQC32867.1"/>
    </source>
</evidence>
<dbReference type="InterPro" id="IPR018712">
    <property type="entry name" value="Tle1-like_cat"/>
</dbReference>
<reference evidence="2 3" key="1">
    <citation type="submission" date="2012-04" db="EMBL/GenBank/DDBJ databases">
        <title>The Genome Sequence of Saprolegnia declina VS20.</title>
        <authorList>
            <consortium name="The Broad Institute Genome Sequencing Platform"/>
            <person name="Russ C."/>
            <person name="Nusbaum C."/>
            <person name="Tyler B."/>
            <person name="van West P."/>
            <person name="Dieguez-Uribeondo J."/>
            <person name="de Bruijn I."/>
            <person name="Tripathy S."/>
            <person name="Jiang R."/>
            <person name="Young S.K."/>
            <person name="Zeng Q."/>
            <person name="Gargeya S."/>
            <person name="Fitzgerald M."/>
            <person name="Haas B."/>
            <person name="Abouelleil A."/>
            <person name="Alvarado L."/>
            <person name="Arachchi H.M."/>
            <person name="Berlin A."/>
            <person name="Chapman S.B."/>
            <person name="Goldberg J."/>
            <person name="Griggs A."/>
            <person name="Gujja S."/>
            <person name="Hansen M."/>
            <person name="Howarth C."/>
            <person name="Imamovic A."/>
            <person name="Larimer J."/>
            <person name="McCowen C."/>
            <person name="Montmayeur A."/>
            <person name="Murphy C."/>
            <person name="Neiman D."/>
            <person name="Pearson M."/>
            <person name="Priest M."/>
            <person name="Roberts A."/>
            <person name="Saif S."/>
            <person name="Shea T."/>
            <person name="Sisk P."/>
            <person name="Sykes S."/>
            <person name="Wortman J."/>
            <person name="Nusbaum C."/>
            <person name="Birren B."/>
        </authorList>
    </citation>
    <scope>NUCLEOTIDE SEQUENCE [LARGE SCALE GENOMIC DNA]</scope>
    <source>
        <strain evidence="2 3">VS20</strain>
    </source>
</reference>
<dbReference type="OrthoDB" id="59699at2759"/>
<gene>
    <name evidence="2" type="ORF">SDRG_09399</name>
</gene>
<dbReference type="SUPFAM" id="SSF53474">
    <property type="entry name" value="alpha/beta-Hydrolases"/>
    <property type="match status" value="1"/>
</dbReference>
<dbReference type="PANTHER" id="PTHR33840:SF1">
    <property type="entry name" value="TLE1 PHOSPHOLIPASE DOMAIN-CONTAINING PROTEIN"/>
    <property type="match status" value="1"/>
</dbReference>
<dbReference type="EMBL" id="JH767161">
    <property type="protein sequence ID" value="EQC32867.1"/>
    <property type="molecule type" value="Genomic_DNA"/>
</dbReference>
<accession>T0RRU0</accession>
<dbReference type="eggNOG" id="ENOG502QSYI">
    <property type="taxonomic scope" value="Eukaryota"/>
</dbReference>
<feature type="domain" description="T6SS Phospholipase effector Tle1-like catalytic" evidence="1">
    <location>
        <begin position="7"/>
        <end position="286"/>
    </location>
</feature>
<dbReference type="InterPro" id="IPR029058">
    <property type="entry name" value="AB_hydrolase_fold"/>
</dbReference>
<protein>
    <recommendedName>
        <fullName evidence="1">T6SS Phospholipase effector Tle1-like catalytic domain-containing protein</fullName>
    </recommendedName>
</protein>
<evidence type="ECO:0000313" key="3">
    <source>
        <dbReference type="Proteomes" id="UP000030762"/>
    </source>
</evidence>
<keyword evidence="3" id="KW-1185">Reference proteome</keyword>
<name>T0RRU0_SAPDV</name>
<sequence length="399" mass="45240">MTTTTPKRIALFMDGTWNTPESDTNVHRLYDATATSDDQIKEYFPGVGTSWGSYLTGGLLAVGMKDIIHNVYEYLAKVYVPGDKVYLFGFSRGAFEVRALLGFIDTCGLAAPDSAATVDKLWDQYELVHKNKSARSLDQLLALPETKRGSLTTTEAIMINHCTPIEIHFVGIFDVVAADPRSDRHRYGQNPTKVGRIVHAMAIDEHRESFQVMYCEEPPKRFTDHMNLDSIRQITSSGDDDSQEVALEDEKAMHFVEQRWFAGVHSNIGGGFSATDVLSFIPLRWVQQCAIQQGLVFKKEFTLDGTEHLRDSEQMDIDWKQRVMMLGHTHLRKINEDTSVNETIDKTVFERYQNKAMKYAPENLQRWATSRGLQLDTITPANLWAETGSPVQHHCKEDE</sequence>
<dbReference type="Proteomes" id="UP000030762">
    <property type="component" value="Unassembled WGS sequence"/>
</dbReference>
<dbReference type="STRING" id="1156394.T0RRU0"/>
<dbReference type="PANTHER" id="PTHR33840">
    <property type="match status" value="1"/>
</dbReference>
<dbReference type="VEuPathDB" id="FungiDB:SDRG_09399"/>
<dbReference type="RefSeq" id="XP_008613553.1">
    <property type="nucleotide sequence ID" value="XM_008615331.1"/>
</dbReference>
<organism evidence="2 3">
    <name type="scientific">Saprolegnia diclina (strain VS20)</name>
    <dbReference type="NCBI Taxonomy" id="1156394"/>
    <lineage>
        <taxon>Eukaryota</taxon>
        <taxon>Sar</taxon>
        <taxon>Stramenopiles</taxon>
        <taxon>Oomycota</taxon>
        <taxon>Saprolegniomycetes</taxon>
        <taxon>Saprolegniales</taxon>
        <taxon>Saprolegniaceae</taxon>
        <taxon>Saprolegnia</taxon>
    </lineage>
</organism>
<dbReference type="AlphaFoldDB" id="T0RRU0"/>